<reference evidence="1 2" key="1">
    <citation type="submission" date="2018-08" db="EMBL/GenBank/DDBJ databases">
        <title>Recombination of ecologically and evolutionarily significant loci maintains genetic cohesion in the Pseudomonas syringae species complex.</title>
        <authorList>
            <person name="Dillon M."/>
            <person name="Thakur S."/>
            <person name="Almeida R.N.D."/>
            <person name="Weir B.S."/>
            <person name="Guttman D.S."/>
        </authorList>
    </citation>
    <scope>NUCLEOTIDE SEQUENCE [LARGE SCALE GENOMIC DNA]</scope>
    <source>
        <strain evidence="1 2">ICMP 2851</strain>
    </source>
</reference>
<sequence>MIESIIAGKRFDRFFHVLVGFLPESDRFNQKARHMAWLKRTV</sequence>
<proteinExistence type="predicted"/>
<organism evidence="1 2">
    <name type="scientific">Pseudomonas amygdali pv. tabaci</name>
    <name type="common">Pseudomonas syringae pv. tabaci</name>
    <dbReference type="NCBI Taxonomy" id="322"/>
    <lineage>
        <taxon>Bacteria</taxon>
        <taxon>Pseudomonadati</taxon>
        <taxon>Pseudomonadota</taxon>
        <taxon>Gammaproteobacteria</taxon>
        <taxon>Pseudomonadales</taxon>
        <taxon>Pseudomonadaceae</taxon>
        <taxon>Pseudomonas</taxon>
        <taxon>Pseudomonas amygdali</taxon>
    </lineage>
</organism>
<dbReference type="AlphaFoldDB" id="A0AAX1VST9"/>
<gene>
    <name evidence="1" type="ORF">ALQ89_04048</name>
</gene>
<protein>
    <submittedName>
        <fullName evidence="1">Uncharacterized protein</fullName>
    </submittedName>
</protein>
<evidence type="ECO:0000313" key="2">
    <source>
        <dbReference type="Proteomes" id="UP000280350"/>
    </source>
</evidence>
<dbReference type="Proteomes" id="UP000280350">
    <property type="component" value="Unassembled WGS sequence"/>
</dbReference>
<evidence type="ECO:0000313" key="1">
    <source>
        <dbReference type="EMBL" id="RML77536.1"/>
    </source>
</evidence>
<accession>A0AAX1VST9</accession>
<dbReference type="EMBL" id="RBNX01000196">
    <property type="protein sequence ID" value="RML77536.1"/>
    <property type="molecule type" value="Genomic_DNA"/>
</dbReference>
<name>A0AAX1VST9_PSEAJ</name>
<comment type="caution">
    <text evidence="1">The sequence shown here is derived from an EMBL/GenBank/DDBJ whole genome shotgun (WGS) entry which is preliminary data.</text>
</comment>